<dbReference type="AlphaFoldDB" id="A0A4Y2DBP7"/>
<dbReference type="Proteomes" id="UP000499080">
    <property type="component" value="Unassembled WGS sequence"/>
</dbReference>
<proteinExistence type="predicted"/>
<sequence length="106" mass="12128">MAAAQFVKKLSSRGPLVFGQDARDYQSPMSYLGLDETAHRFRFHTVLIASYARAFDRDGPNDHLPPNYLFLQSFCFGRRKVYCSLALIGKIWETAEIFSARNSQFV</sequence>
<evidence type="ECO:0000313" key="1">
    <source>
        <dbReference type="EMBL" id="GBM13304.1"/>
    </source>
</evidence>
<evidence type="ECO:0000313" key="2">
    <source>
        <dbReference type="Proteomes" id="UP000499080"/>
    </source>
</evidence>
<name>A0A4Y2DBP7_ARAVE</name>
<protein>
    <submittedName>
        <fullName evidence="1">Uncharacterized protein</fullName>
    </submittedName>
</protein>
<comment type="caution">
    <text evidence="1">The sequence shown here is derived from an EMBL/GenBank/DDBJ whole genome shotgun (WGS) entry which is preliminary data.</text>
</comment>
<reference evidence="1 2" key="1">
    <citation type="journal article" date="2019" name="Sci. Rep.">
        <title>Orb-weaving spider Araneus ventricosus genome elucidates the spidroin gene catalogue.</title>
        <authorList>
            <person name="Kono N."/>
            <person name="Nakamura H."/>
            <person name="Ohtoshi R."/>
            <person name="Moran D.A.P."/>
            <person name="Shinohara A."/>
            <person name="Yoshida Y."/>
            <person name="Fujiwara M."/>
            <person name="Mori M."/>
            <person name="Tomita M."/>
            <person name="Arakawa K."/>
        </authorList>
    </citation>
    <scope>NUCLEOTIDE SEQUENCE [LARGE SCALE GENOMIC DNA]</scope>
</reference>
<dbReference type="EMBL" id="BGPR01000325">
    <property type="protein sequence ID" value="GBM13304.1"/>
    <property type="molecule type" value="Genomic_DNA"/>
</dbReference>
<keyword evidence="2" id="KW-1185">Reference proteome</keyword>
<organism evidence="1 2">
    <name type="scientific">Araneus ventricosus</name>
    <name type="common">Orbweaver spider</name>
    <name type="synonym">Epeira ventricosa</name>
    <dbReference type="NCBI Taxonomy" id="182803"/>
    <lineage>
        <taxon>Eukaryota</taxon>
        <taxon>Metazoa</taxon>
        <taxon>Ecdysozoa</taxon>
        <taxon>Arthropoda</taxon>
        <taxon>Chelicerata</taxon>
        <taxon>Arachnida</taxon>
        <taxon>Araneae</taxon>
        <taxon>Araneomorphae</taxon>
        <taxon>Entelegynae</taxon>
        <taxon>Araneoidea</taxon>
        <taxon>Araneidae</taxon>
        <taxon>Araneus</taxon>
    </lineage>
</organism>
<gene>
    <name evidence="1" type="ORF">AVEN_226287_1</name>
</gene>
<accession>A0A4Y2DBP7</accession>